<dbReference type="Gene3D" id="3.10.530.10">
    <property type="entry name" value="CPE0013-like"/>
    <property type="match status" value="1"/>
</dbReference>
<dbReference type="AlphaFoldDB" id="A0A1H2YQD3"/>
<name>A0A1H2YQD3_ACIFE</name>
<proteinExistence type="predicted"/>
<dbReference type="InterPro" id="IPR036593">
    <property type="entry name" value="CPE0013-like_sf"/>
</dbReference>
<protein>
    <submittedName>
        <fullName evidence="1">CxxC motif-containing protein</fullName>
    </submittedName>
</protein>
<dbReference type="GeneID" id="78335678"/>
<dbReference type="Proteomes" id="UP000182379">
    <property type="component" value="Unassembled WGS sequence"/>
</dbReference>
<dbReference type="InterPro" id="IPR012460">
    <property type="entry name" value="DUF1667"/>
</dbReference>
<dbReference type="Pfam" id="PF07892">
    <property type="entry name" value="DUF1667"/>
    <property type="match status" value="1"/>
</dbReference>
<accession>A0A1H2YQD3</accession>
<dbReference type="EMBL" id="FNOP01000012">
    <property type="protein sequence ID" value="SDX07386.1"/>
    <property type="molecule type" value="Genomic_DNA"/>
</dbReference>
<dbReference type="PANTHER" id="PTHR39450:SF1">
    <property type="entry name" value="DUF1667 DOMAIN-CONTAINING PROTEIN"/>
    <property type="match status" value="1"/>
</dbReference>
<sequence length="124" mass="13562">MNKEMTCIVCPNGCTLQLDYEIREGKPVLEKVTGNLCSRGEEYARQELLAPKRTIASSVLVEGGELPLVSVRTRGAIPKEQIFPVMEEIRKCQVKAPVRAGTVLIPNVLGLGADVIATKTVEKR</sequence>
<dbReference type="OMA" id="CPRGKEW"/>
<dbReference type="PANTHER" id="PTHR39450">
    <property type="entry name" value="MOLYBDOPTERIN OXIDOREDUCTASE, 4FE-4S CLUSTER-BINDING SUBUNIT"/>
    <property type="match status" value="1"/>
</dbReference>
<evidence type="ECO:0000313" key="1">
    <source>
        <dbReference type="EMBL" id="SDX07386.1"/>
    </source>
</evidence>
<evidence type="ECO:0000313" key="2">
    <source>
        <dbReference type="Proteomes" id="UP000182379"/>
    </source>
</evidence>
<comment type="caution">
    <text evidence="1">The sequence shown here is derived from an EMBL/GenBank/DDBJ whole genome shotgun (WGS) entry which is preliminary data.</text>
</comment>
<dbReference type="RefSeq" id="WP_012939312.1">
    <property type="nucleotide sequence ID" value="NZ_CALAKB010000003.1"/>
</dbReference>
<reference evidence="1 2" key="1">
    <citation type="submission" date="2016-10" db="EMBL/GenBank/DDBJ databases">
        <authorList>
            <person name="Varghese N."/>
            <person name="Submissions S."/>
        </authorList>
    </citation>
    <scope>NUCLEOTIDE SEQUENCE [LARGE SCALE GENOMIC DNA]</scope>
    <source>
        <strain evidence="1 2">WCC6</strain>
    </source>
</reference>
<dbReference type="SUPFAM" id="SSF160148">
    <property type="entry name" value="CPE0013-like"/>
    <property type="match status" value="1"/>
</dbReference>
<organism evidence="1 2">
    <name type="scientific">Acidaminococcus fermentans</name>
    <dbReference type="NCBI Taxonomy" id="905"/>
    <lineage>
        <taxon>Bacteria</taxon>
        <taxon>Bacillati</taxon>
        <taxon>Bacillota</taxon>
        <taxon>Negativicutes</taxon>
        <taxon>Acidaminococcales</taxon>
        <taxon>Acidaminococcaceae</taxon>
        <taxon>Acidaminococcus</taxon>
    </lineage>
</organism>
<gene>
    <name evidence="1" type="ORF">SAMN05216495_11222</name>
</gene>